<evidence type="ECO:0000313" key="3">
    <source>
        <dbReference type="Proteomes" id="UP000299102"/>
    </source>
</evidence>
<evidence type="ECO:0000313" key="2">
    <source>
        <dbReference type="EMBL" id="GBP10784.1"/>
    </source>
</evidence>
<evidence type="ECO:0000256" key="1">
    <source>
        <dbReference type="SAM" id="MobiDB-lite"/>
    </source>
</evidence>
<name>A0A4C1T9H8_EUMVA</name>
<dbReference type="OrthoDB" id="5822793at2759"/>
<comment type="caution">
    <text evidence="2">The sequence shown here is derived from an EMBL/GenBank/DDBJ whole genome shotgun (WGS) entry which is preliminary data.</text>
</comment>
<gene>
    <name evidence="2" type="ORF">EVAR_73792_1</name>
</gene>
<dbReference type="Proteomes" id="UP000299102">
    <property type="component" value="Unassembled WGS sequence"/>
</dbReference>
<feature type="compositionally biased region" description="Polar residues" evidence="1">
    <location>
        <begin position="144"/>
        <end position="157"/>
    </location>
</feature>
<reference evidence="2 3" key="1">
    <citation type="journal article" date="2019" name="Commun. Biol.">
        <title>The bagworm genome reveals a unique fibroin gene that provides high tensile strength.</title>
        <authorList>
            <person name="Kono N."/>
            <person name="Nakamura H."/>
            <person name="Ohtoshi R."/>
            <person name="Tomita M."/>
            <person name="Numata K."/>
            <person name="Arakawa K."/>
        </authorList>
    </citation>
    <scope>NUCLEOTIDE SEQUENCE [LARGE SCALE GENOMIC DNA]</scope>
</reference>
<dbReference type="InterPro" id="IPR040112">
    <property type="entry name" value="WetA"/>
</dbReference>
<sequence>MTRRMWVRNTIRAVQTTISNQNITTTSENNQKWKRSPPTKPISALTAAASGGGAMACPNTPELPRRNVKSAGTRSSASSQRQSVPRDTSLSRLAQQVPSSLASAKKQLLQTAANVPSTTTTQRSASSQRAQPRYLDISKYKPAQNPSRASNRSVRSATSVMTTSGTSLGGGSVRASSAARRDASKGSLGGRLCLGDFLYLDVLLSRHRGLEEPRSGIGGERREFLRAPTEDYNIGTTELKPGVTLKKKLRQPLVKVLVQLKRGGLWSRDFVVPDCTCVSQASMCFQGCK</sequence>
<accession>A0A4C1T9H8</accession>
<feature type="compositionally biased region" description="Low complexity" evidence="1">
    <location>
        <begin position="116"/>
        <end position="133"/>
    </location>
</feature>
<dbReference type="STRING" id="151549.A0A4C1T9H8"/>
<feature type="region of interest" description="Disordered" evidence="1">
    <location>
        <begin position="50"/>
        <end position="187"/>
    </location>
</feature>
<dbReference type="PANTHER" id="PTHR22934">
    <property type="entry name" value="PROTEIN ESC1/WETA-RELATED"/>
    <property type="match status" value="1"/>
</dbReference>
<protein>
    <submittedName>
        <fullName evidence="2">Uncharacterized protein</fullName>
    </submittedName>
</protein>
<feature type="compositionally biased region" description="Polar residues" evidence="1">
    <location>
        <begin position="70"/>
        <end position="115"/>
    </location>
</feature>
<dbReference type="EMBL" id="BGZK01004765">
    <property type="protein sequence ID" value="GBP10784.1"/>
    <property type="molecule type" value="Genomic_DNA"/>
</dbReference>
<proteinExistence type="predicted"/>
<dbReference type="AlphaFoldDB" id="A0A4C1T9H8"/>
<keyword evidence="3" id="KW-1185">Reference proteome</keyword>
<organism evidence="2 3">
    <name type="scientific">Eumeta variegata</name>
    <name type="common">Bagworm moth</name>
    <name type="synonym">Eumeta japonica</name>
    <dbReference type="NCBI Taxonomy" id="151549"/>
    <lineage>
        <taxon>Eukaryota</taxon>
        <taxon>Metazoa</taxon>
        <taxon>Ecdysozoa</taxon>
        <taxon>Arthropoda</taxon>
        <taxon>Hexapoda</taxon>
        <taxon>Insecta</taxon>
        <taxon>Pterygota</taxon>
        <taxon>Neoptera</taxon>
        <taxon>Endopterygota</taxon>
        <taxon>Lepidoptera</taxon>
        <taxon>Glossata</taxon>
        <taxon>Ditrysia</taxon>
        <taxon>Tineoidea</taxon>
        <taxon>Psychidae</taxon>
        <taxon>Oiketicinae</taxon>
        <taxon>Eumeta</taxon>
    </lineage>
</organism>
<dbReference type="PANTHER" id="PTHR22934:SF23">
    <property type="entry name" value="ZF-C3H1 DOMAIN-CONTAINING PROTEIN"/>
    <property type="match status" value="1"/>
</dbReference>